<reference evidence="1" key="1">
    <citation type="submission" date="2023-04" db="EMBL/GenBank/DDBJ databases">
        <title>Ambrosiozyma monospora NBRC 10751.</title>
        <authorList>
            <person name="Ichikawa N."/>
            <person name="Sato H."/>
            <person name="Tonouchi N."/>
        </authorList>
    </citation>
    <scope>NUCLEOTIDE SEQUENCE</scope>
    <source>
        <strain evidence="1">NBRC 10751</strain>
    </source>
</reference>
<dbReference type="EMBL" id="BSXS01010352">
    <property type="protein sequence ID" value="GME98042.1"/>
    <property type="molecule type" value="Genomic_DNA"/>
</dbReference>
<sequence length="247" mass="28545">MVIKDLLYYSIDINCFVANPLDFYSGPTMVDQLVRMIGYNDMFDEVISMVIQDLNFCSTIFESYNYDQFANSVFPKSIKLKSICIKLALDNPEYYSMPNILKLLDCHCSKVFYLPDCEDGTNGDFHRHIYYLKFTTSLTFNDGLWRDLSANFLAHLDRSSTLTLKLSLPNNITNLKRTLQSTSKKFRQSGGNLIVRFFPFNIPEQEALDLVTQLNNTLESHRNLNIVLRIDWNYLLNSAALDAHIVK</sequence>
<evidence type="ECO:0000313" key="2">
    <source>
        <dbReference type="Proteomes" id="UP001165064"/>
    </source>
</evidence>
<comment type="caution">
    <text evidence="1">The sequence shown here is derived from an EMBL/GenBank/DDBJ whole genome shotgun (WGS) entry which is preliminary data.</text>
</comment>
<evidence type="ECO:0000313" key="1">
    <source>
        <dbReference type="EMBL" id="GME98042.1"/>
    </source>
</evidence>
<protein>
    <submittedName>
        <fullName evidence="1">Unnamed protein product</fullName>
    </submittedName>
</protein>
<proteinExistence type="predicted"/>
<name>A0ACB5U159_AMBMO</name>
<accession>A0ACB5U159</accession>
<dbReference type="Proteomes" id="UP001165064">
    <property type="component" value="Unassembled WGS sequence"/>
</dbReference>
<keyword evidence="2" id="KW-1185">Reference proteome</keyword>
<gene>
    <name evidence="1" type="ORF">Amon02_001039200</name>
</gene>
<organism evidence="1 2">
    <name type="scientific">Ambrosiozyma monospora</name>
    <name type="common">Yeast</name>
    <name type="synonym">Endomycopsis monosporus</name>
    <dbReference type="NCBI Taxonomy" id="43982"/>
    <lineage>
        <taxon>Eukaryota</taxon>
        <taxon>Fungi</taxon>
        <taxon>Dikarya</taxon>
        <taxon>Ascomycota</taxon>
        <taxon>Saccharomycotina</taxon>
        <taxon>Pichiomycetes</taxon>
        <taxon>Pichiales</taxon>
        <taxon>Pichiaceae</taxon>
        <taxon>Ambrosiozyma</taxon>
    </lineage>
</organism>